<dbReference type="Proteomes" id="UP001165060">
    <property type="component" value="Unassembled WGS sequence"/>
</dbReference>
<name>A0ABQ6MW19_9STRA</name>
<evidence type="ECO:0008006" key="3">
    <source>
        <dbReference type="Google" id="ProtNLM"/>
    </source>
</evidence>
<comment type="caution">
    <text evidence="1">The sequence shown here is derived from an EMBL/GenBank/DDBJ whole genome shotgun (WGS) entry which is preliminary data.</text>
</comment>
<organism evidence="1 2">
    <name type="scientific">Tetraparma gracilis</name>
    <dbReference type="NCBI Taxonomy" id="2962635"/>
    <lineage>
        <taxon>Eukaryota</taxon>
        <taxon>Sar</taxon>
        <taxon>Stramenopiles</taxon>
        <taxon>Ochrophyta</taxon>
        <taxon>Bolidophyceae</taxon>
        <taxon>Parmales</taxon>
        <taxon>Triparmaceae</taxon>
        <taxon>Tetraparma</taxon>
    </lineage>
</organism>
<reference evidence="1 2" key="1">
    <citation type="journal article" date="2023" name="Commun. Biol.">
        <title>Genome analysis of Parmales, the sister group of diatoms, reveals the evolutionary specialization of diatoms from phago-mixotrophs to photoautotrophs.</title>
        <authorList>
            <person name="Ban H."/>
            <person name="Sato S."/>
            <person name="Yoshikawa S."/>
            <person name="Yamada K."/>
            <person name="Nakamura Y."/>
            <person name="Ichinomiya M."/>
            <person name="Sato N."/>
            <person name="Blanc-Mathieu R."/>
            <person name="Endo H."/>
            <person name="Kuwata A."/>
            <person name="Ogata H."/>
        </authorList>
    </citation>
    <scope>NUCLEOTIDE SEQUENCE [LARGE SCALE GENOMIC DNA]</scope>
</reference>
<keyword evidence="2" id="KW-1185">Reference proteome</keyword>
<dbReference type="EMBL" id="BRYB01001813">
    <property type="protein sequence ID" value="GMI34192.1"/>
    <property type="molecule type" value="Genomic_DNA"/>
</dbReference>
<proteinExistence type="predicted"/>
<accession>A0ABQ6MW19</accession>
<evidence type="ECO:0000313" key="1">
    <source>
        <dbReference type="EMBL" id="GMI34192.1"/>
    </source>
</evidence>
<gene>
    <name evidence="1" type="ORF">TeGR_g9124</name>
</gene>
<protein>
    <recommendedName>
        <fullName evidence="3">RRM domain-containing protein</fullName>
    </recommendedName>
</protein>
<evidence type="ECO:0000313" key="2">
    <source>
        <dbReference type="Proteomes" id="UP001165060"/>
    </source>
</evidence>
<sequence length="94" mass="10358">MSASRFVLVRKLDAVTPEMLWVALYSMNMGLRPVSVRATAGGEEPNAAIFEFGSPAEAEQCVDTCRFGQVSQPSFVRVTNEVVDRDLAMVLMMQ</sequence>